<organism evidence="1 2">
    <name type="scientific">Pseudonocardia benzenivorans</name>
    <dbReference type="NCBI Taxonomy" id="228005"/>
    <lineage>
        <taxon>Bacteria</taxon>
        <taxon>Bacillati</taxon>
        <taxon>Actinomycetota</taxon>
        <taxon>Actinomycetes</taxon>
        <taxon>Pseudonocardiales</taxon>
        <taxon>Pseudonocardiaceae</taxon>
        <taxon>Pseudonocardia</taxon>
    </lineage>
</organism>
<dbReference type="GO" id="GO:0016740">
    <property type="term" value="F:transferase activity"/>
    <property type="evidence" value="ECO:0007669"/>
    <property type="project" value="UniProtKB-KW"/>
</dbReference>
<protein>
    <submittedName>
        <fullName evidence="1">CoA-transferase</fullName>
        <ecNumber evidence="1">2.8.3.-</ecNumber>
    </submittedName>
</protein>
<keyword evidence="2" id="KW-1185">Reference proteome</keyword>
<dbReference type="SMART" id="SM00882">
    <property type="entry name" value="CoA_trans"/>
    <property type="match status" value="1"/>
</dbReference>
<reference evidence="2" key="1">
    <citation type="journal article" date="2019" name="Int. J. Syst. Evol. Microbiol.">
        <title>The Global Catalogue of Microorganisms (GCM) 10K type strain sequencing project: providing services to taxonomists for standard genome sequencing and annotation.</title>
        <authorList>
            <consortium name="The Broad Institute Genomics Platform"/>
            <consortium name="The Broad Institute Genome Sequencing Center for Infectious Disease"/>
            <person name="Wu L."/>
            <person name="Ma J."/>
        </authorList>
    </citation>
    <scope>NUCLEOTIDE SEQUENCE [LARGE SCALE GENOMIC DNA]</scope>
    <source>
        <strain evidence="2">CCUG 49018</strain>
    </source>
</reference>
<proteinExistence type="predicted"/>
<evidence type="ECO:0000313" key="1">
    <source>
        <dbReference type="EMBL" id="MFD1233616.1"/>
    </source>
</evidence>
<comment type="caution">
    <text evidence="1">The sequence shown here is derived from an EMBL/GenBank/DDBJ whole genome shotgun (WGS) entry which is preliminary data.</text>
</comment>
<accession>A0ABW3VFJ5</accession>
<dbReference type="Pfam" id="PF01144">
    <property type="entry name" value="CoA_trans"/>
    <property type="match status" value="1"/>
</dbReference>
<gene>
    <name evidence="1" type="ORF">ACFQ34_10010</name>
</gene>
<keyword evidence="1" id="KW-0808">Transferase</keyword>
<name>A0ABW3VFJ5_9PSEU</name>
<dbReference type="EC" id="2.8.3.-" evidence="1"/>
<dbReference type="SUPFAM" id="SSF100950">
    <property type="entry name" value="NagB/RpiA/CoA transferase-like"/>
    <property type="match status" value="1"/>
</dbReference>
<evidence type="ECO:0000313" key="2">
    <source>
        <dbReference type="Proteomes" id="UP001597182"/>
    </source>
</evidence>
<dbReference type="Proteomes" id="UP001597182">
    <property type="component" value="Unassembled WGS sequence"/>
</dbReference>
<dbReference type="Gene3D" id="3.40.1080.10">
    <property type="entry name" value="Glutaconate Coenzyme A-transferase"/>
    <property type="match status" value="1"/>
</dbReference>
<dbReference type="InterPro" id="IPR037171">
    <property type="entry name" value="NagB/RpiA_transferase-like"/>
</dbReference>
<dbReference type="EMBL" id="JBHTMB010000070">
    <property type="protein sequence ID" value="MFD1233616.1"/>
    <property type="molecule type" value="Genomic_DNA"/>
</dbReference>
<dbReference type="InterPro" id="IPR004165">
    <property type="entry name" value="CoA_trans_fam_I"/>
</dbReference>
<dbReference type="RefSeq" id="WP_346091965.1">
    <property type="nucleotide sequence ID" value="NZ_BAABKS010000047.1"/>
</dbReference>
<sequence>MPEIVELSAVVGELVRDGATVALEGTGDLAPYAAAHEIVRYRRRDLRVVRSTADALADRLVGAGCVGSLVFARADGPGDRPPPRFRDALSRQWPRPLCLEEHSTPALAARYGAAASGLPFGVLRDTGSDLAHHTDTMATVRCPFTGVIVAAVAALAPDVTIVHARQADRAGNVQLAVPLGLRREAVFAARSALVTVDEIVDALDPAPGAVVVPGAFLTAIAVVPPQDDEPRDAGWAELAADRDRFTAWLDGLGEPR</sequence>